<comment type="caution">
    <text evidence="1">The sequence shown here is derived from an EMBL/GenBank/DDBJ whole genome shotgun (WGS) entry which is preliminary data.</text>
</comment>
<sequence length="904" mass="101337">MAEKIIIPDRTVSFEYMLFDGDPDDLRTVVATPTQMSPWIEAAELKLKHRIGRGTFGDVWLATHHQFADDFEEYHEVAVKVLHPLKEDLTQMFVDRFERIFLRSREMQGVGWLHGVSIMNGQICIAMKFYEGSVADRIAWLKGGKLQFSDILRYGIDLVKGIQELHSIGLLVLNLKPSNFLFNDHDRVVLGDFGIPYLLHGIPLMNSEMALRLGTPNYMAPEQWDPEARGPMSFETDSWGLGCSIVEMLTGIQPWFGKSIEEIYQSVVIKQEKPQIPSGLPFAVENVIKGCFEYDLRNRPVMEDILFAFQSLHNVVYSAGGWVGLESRALAEKSSFGGYTAWYLSKDHLQVGDTVRSRKPMNACKPQNVDVPNGTVVDVGSDADRNGFVLVKIAGIHNPLRVQESTLERVTSGFAAGDWVRLKEEHGRHSPVGIIHFVDREGGGVTVGFVGLETLWMGSSSELQMAKAYCVGQFVTLKANVAAPRFEWPRKRGGRWATGRISQILPNGCLVVGFPGRLVFGDESNSFLADPAEVEQVSFDTCPGVVQKYQHVEDFHWAVRPLAIALGVFTAMKLTISVGRRVSTKLRKRQTSGNGQDGSGGNNAAWLPPPFANILFKEAIPTATVRTICEENEYEQNEEKGGEDDQMDGVAEKVQCMTLLWPETNKRGEKLSLAKYASWRQEQKAQAARLQKQLKAKCEFEQLIEEQLNRFRANYKREMVPTRLKDVSQSLMPKWAPPHELAALAWLGEWRPSAILDLLHGLVHSPSISWASSLKGSNDTERLLSQVMNEIRIEESVIDEEMAEIQATCIFHLSFAPFNNHLSHTAKMTCVQAEFKKIERVITKAQQLRFKALELVVKKVLSQTDAAELLVAFVGIQDLIHQFATTQKLPKRPGTAPGRTLLHG</sequence>
<name>A0ACB7HTY5_MANES</name>
<evidence type="ECO:0000313" key="1">
    <source>
        <dbReference type="EMBL" id="KAG8656267.1"/>
    </source>
</evidence>
<gene>
    <name evidence="1" type="ORF">MANES_04G112150v8</name>
</gene>
<accession>A0ACB7HTY5</accession>
<evidence type="ECO:0000313" key="2">
    <source>
        <dbReference type="Proteomes" id="UP000091857"/>
    </source>
</evidence>
<reference evidence="2" key="1">
    <citation type="journal article" date="2016" name="Nat. Biotechnol.">
        <title>Sequencing wild and cultivated cassava and related species reveals extensive interspecific hybridization and genetic diversity.</title>
        <authorList>
            <person name="Bredeson J.V."/>
            <person name="Lyons J.B."/>
            <person name="Prochnik S.E."/>
            <person name="Wu G.A."/>
            <person name="Ha C.M."/>
            <person name="Edsinger-Gonzales E."/>
            <person name="Grimwood J."/>
            <person name="Schmutz J."/>
            <person name="Rabbi I.Y."/>
            <person name="Egesi C."/>
            <person name="Nauluvula P."/>
            <person name="Lebot V."/>
            <person name="Ndunguru J."/>
            <person name="Mkamilo G."/>
            <person name="Bart R.S."/>
            <person name="Setter T.L."/>
            <person name="Gleadow R.M."/>
            <person name="Kulakow P."/>
            <person name="Ferguson M.E."/>
            <person name="Rounsley S."/>
            <person name="Rokhsar D.S."/>
        </authorList>
    </citation>
    <scope>NUCLEOTIDE SEQUENCE [LARGE SCALE GENOMIC DNA]</scope>
    <source>
        <strain evidence="2">cv. AM560-2</strain>
    </source>
</reference>
<organism evidence="1 2">
    <name type="scientific">Manihot esculenta</name>
    <name type="common">Cassava</name>
    <name type="synonym">Jatropha manihot</name>
    <dbReference type="NCBI Taxonomy" id="3983"/>
    <lineage>
        <taxon>Eukaryota</taxon>
        <taxon>Viridiplantae</taxon>
        <taxon>Streptophyta</taxon>
        <taxon>Embryophyta</taxon>
        <taxon>Tracheophyta</taxon>
        <taxon>Spermatophyta</taxon>
        <taxon>Magnoliopsida</taxon>
        <taxon>eudicotyledons</taxon>
        <taxon>Gunneridae</taxon>
        <taxon>Pentapetalae</taxon>
        <taxon>rosids</taxon>
        <taxon>fabids</taxon>
        <taxon>Malpighiales</taxon>
        <taxon>Euphorbiaceae</taxon>
        <taxon>Crotonoideae</taxon>
        <taxon>Manihoteae</taxon>
        <taxon>Manihot</taxon>
    </lineage>
</organism>
<dbReference type="EMBL" id="CM004390">
    <property type="protein sequence ID" value="KAG8656267.1"/>
    <property type="molecule type" value="Genomic_DNA"/>
</dbReference>
<keyword evidence="2" id="KW-1185">Reference proteome</keyword>
<dbReference type="Proteomes" id="UP000091857">
    <property type="component" value="Chromosome 4"/>
</dbReference>
<protein>
    <submittedName>
        <fullName evidence="1">Uncharacterized protein</fullName>
    </submittedName>
</protein>
<proteinExistence type="predicted"/>